<feature type="chain" id="PRO_5035465211" description="Nose resistant-to-fluoxetine protein N-terminal domain-containing protein" evidence="1">
    <location>
        <begin position="30"/>
        <end position="212"/>
    </location>
</feature>
<dbReference type="AlphaFoldDB" id="A0A8K0PDC0"/>
<dbReference type="PROSITE" id="PS51257">
    <property type="entry name" value="PROKAR_LIPOPROTEIN"/>
    <property type="match status" value="1"/>
</dbReference>
<comment type="caution">
    <text evidence="3">The sequence shown here is derived from an EMBL/GenBank/DDBJ whole genome shotgun (WGS) entry which is preliminary data.</text>
</comment>
<gene>
    <name evidence="3" type="ORF">J437_LFUL018822</name>
</gene>
<evidence type="ECO:0000259" key="2">
    <source>
        <dbReference type="SMART" id="SM00703"/>
    </source>
</evidence>
<organism evidence="3 4">
    <name type="scientific">Ladona fulva</name>
    <name type="common">Scarce chaser dragonfly</name>
    <name type="synonym">Libellula fulva</name>
    <dbReference type="NCBI Taxonomy" id="123851"/>
    <lineage>
        <taxon>Eukaryota</taxon>
        <taxon>Metazoa</taxon>
        <taxon>Ecdysozoa</taxon>
        <taxon>Arthropoda</taxon>
        <taxon>Hexapoda</taxon>
        <taxon>Insecta</taxon>
        <taxon>Pterygota</taxon>
        <taxon>Palaeoptera</taxon>
        <taxon>Odonata</taxon>
        <taxon>Epiprocta</taxon>
        <taxon>Anisoptera</taxon>
        <taxon>Libelluloidea</taxon>
        <taxon>Libellulidae</taxon>
        <taxon>Ladona</taxon>
    </lineage>
</organism>
<dbReference type="InterPro" id="IPR052728">
    <property type="entry name" value="O2_lipid_transport_reg"/>
</dbReference>
<keyword evidence="1" id="KW-0732">Signal</keyword>
<dbReference type="SMART" id="SM00703">
    <property type="entry name" value="NRF"/>
    <property type="match status" value="1"/>
</dbReference>
<dbReference type="Proteomes" id="UP000792457">
    <property type="component" value="Unassembled WGS sequence"/>
</dbReference>
<dbReference type="PANTHER" id="PTHR11161:SF0">
    <property type="entry name" value="O-ACYLTRANSFERASE LIKE PROTEIN"/>
    <property type="match status" value="1"/>
</dbReference>
<dbReference type="OrthoDB" id="6511630at2759"/>
<reference evidence="3" key="1">
    <citation type="submission" date="2013-04" db="EMBL/GenBank/DDBJ databases">
        <authorList>
            <person name="Qu J."/>
            <person name="Murali S.C."/>
            <person name="Bandaranaike D."/>
            <person name="Bellair M."/>
            <person name="Blankenburg K."/>
            <person name="Chao H."/>
            <person name="Dinh H."/>
            <person name="Doddapaneni H."/>
            <person name="Downs B."/>
            <person name="Dugan-Rocha S."/>
            <person name="Elkadiri S."/>
            <person name="Gnanaolivu R.D."/>
            <person name="Hernandez B."/>
            <person name="Javaid M."/>
            <person name="Jayaseelan J.C."/>
            <person name="Lee S."/>
            <person name="Li M."/>
            <person name="Ming W."/>
            <person name="Munidasa M."/>
            <person name="Muniz J."/>
            <person name="Nguyen L."/>
            <person name="Ongeri F."/>
            <person name="Osuji N."/>
            <person name="Pu L.-L."/>
            <person name="Puazo M."/>
            <person name="Qu C."/>
            <person name="Quiroz J."/>
            <person name="Raj R."/>
            <person name="Weissenberger G."/>
            <person name="Xin Y."/>
            <person name="Zou X."/>
            <person name="Han Y."/>
            <person name="Richards S."/>
            <person name="Worley K."/>
            <person name="Muzny D."/>
            <person name="Gibbs R."/>
        </authorList>
    </citation>
    <scope>NUCLEOTIDE SEQUENCE</scope>
    <source>
        <strain evidence="3">Sampled in the wild</strain>
    </source>
</reference>
<dbReference type="PANTHER" id="PTHR11161">
    <property type="entry name" value="O-ACYLTRANSFERASE"/>
    <property type="match status" value="1"/>
</dbReference>
<sequence>MRTNKSFGHRRLAPTFWLVLHCCVIFACGESANPRSFPSSAFASISPEVASDCQRDAWAYLTALQNEDPWALAMFSSSTSVEGAIQSFSIYSMGDFDRCLQVEAPESLGAFHGEYCMNTIVASLIGRNITSVTLESDHHASSVRASKAATDKVQLSWAFCMPSTCSASDVTTLLNLVLKYTMAPKNISTTVLSSQCSKSEEFSMTAAEIAMV</sequence>
<dbReference type="Pfam" id="PF20146">
    <property type="entry name" value="NRF"/>
    <property type="match status" value="1"/>
</dbReference>
<evidence type="ECO:0000313" key="3">
    <source>
        <dbReference type="EMBL" id="KAG8239224.1"/>
    </source>
</evidence>
<keyword evidence="4" id="KW-1185">Reference proteome</keyword>
<evidence type="ECO:0000256" key="1">
    <source>
        <dbReference type="SAM" id="SignalP"/>
    </source>
</evidence>
<dbReference type="EMBL" id="KZ309564">
    <property type="protein sequence ID" value="KAG8239224.1"/>
    <property type="molecule type" value="Genomic_DNA"/>
</dbReference>
<feature type="domain" description="Nose resistant-to-fluoxetine protein N-terminal" evidence="2">
    <location>
        <begin position="50"/>
        <end position="198"/>
    </location>
</feature>
<accession>A0A8K0PDC0</accession>
<feature type="signal peptide" evidence="1">
    <location>
        <begin position="1"/>
        <end position="29"/>
    </location>
</feature>
<name>A0A8K0PDC0_LADFU</name>
<dbReference type="InterPro" id="IPR006621">
    <property type="entry name" value="Nose-resist-to-fluoxetine_N"/>
</dbReference>
<proteinExistence type="predicted"/>
<evidence type="ECO:0000313" key="4">
    <source>
        <dbReference type="Proteomes" id="UP000792457"/>
    </source>
</evidence>
<reference evidence="3" key="2">
    <citation type="submission" date="2017-10" db="EMBL/GenBank/DDBJ databases">
        <title>Ladona fulva Genome sequencing and assembly.</title>
        <authorList>
            <person name="Murali S."/>
            <person name="Richards S."/>
            <person name="Bandaranaike D."/>
            <person name="Bellair M."/>
            <person name="Blankenburg K."/>
            <person name="Chao H."/>
            <person name="Dinh H."/>
            <person name="Doddapaneni H."/>
            <person name="Dugan-Rocha S."/>
            <person name="Elkadiri S."/>
            <person name="Gnanaolivu R."/>
            <person name="Hernandez B."/>
            <person name="Skinner E."/>
            <person name="Javaid M."/>
            <person name="Lee S."/>
            <person name="Li M."/>
            <person name="Ming W."/>
            <person name="Munidasa M."/>
            <person name="Muniz J."/>
            <person name="Nguyen L."/>
            <person name="Hughes D."/>
            <person name="Osuji N."/>
            <person name="Pu L.-L."/>
            <person name="Puazo M."/>
            <person name="Qu C."/>
            <person name="Quiroz J."/>
            <person name="Raj R."/>
            <person name="Weissenberger G."/>
            <person name="Xin Y."/>
            <person name="Zou X."/>
            <person name="Han Y."/>
            <person name="Worley K."/>
            <person name="Muzny D."/>
            <person name="Gibbs R."/>
        </authorList>
    </citation>
    <scope>NUCLEOTIDE SEQUENCE</scope>
    <source>
        <strain evidence="3">Sampled in the wild</strain>
    </source>
</reference>
<protein>
    <recommendedName>
        <fullName evidence="2">Nose resistant-to-fluoxetine protein N-terminal domain-containing protein</fullName>
    </recommendedName>
</protein>